<evidence type="ECO:0000313" key="1">
    <source>
        <dbReference type="EMBL" id="MDP9651634.1"/>
    </source>
</evidence>
<organism evidence="1 2">
    <name type="scientific">Paraburkholderia caledonica</name>
    <dbReference type="NCBI Taxonomy" id="134536"/>
    <lineage>
        <taxon>Bacteria</taxon>
        <taxon>Pseudomonadati</taxon>
        <taxon>Pseudomonadota</taxon>
        <taxon>Betaproteobacteria</taxon>
        <taxon>Burkholderiales</taxon>
        <taxon>Burkholderiaceae</taxon>
        <taxon>Paraburkholderia</taxon>
    </lineage>
</organism>
<gene>
    <name evidence="1" type="ORF">J2793_007109</name>
</gene>
<dbReference type="AlphaFoldDB" id="A0AB73INT1"/>
<dbReference type="Proteomes" id="UP001229486">
    <property type="component" value="Unassembled WGS sequence"/>
</dbReference>
<proteinExistence type="predicted"/>
<comment type="caution">
    <text evidence="1">The sequence shown here is derived from an EMBL/GenBank/DDBJ whole genome shotgun (WGS) entry which is preliminary data.</text>
</comment>
<name>A0AB73INT1_9BURK</name>
<protein>
    <submittedName>
        <fullName evidence="1">Uncharacterized protein</fullName>
    </submittedName>
</protein>
<accession>A0AB73INT1</accession>
<sequence>MHDRCQLATPCSARCLRSRFESRQFSDMSSLTGAPRGRSDFRNLSDYSRGRACQVSGFSPCSGWHRRCCLRFARALAGAMRRRGGPDFGYRVCNDLSAPLVYSPWSHVNSRRVCVCQQTHAINLRADGKQTDHKFDLAVQTLAIATSLMRGRVNAGRPGKTVAKSSGISICMEPRQ</sequence>
<dbReference type="EMBL" id="JAURTK010000025">
    <property type="protein sequence ID" value="MDP9651634.1"/>
    <property type="molecule type" value="Genomic_DNA"/>
</dbReference>
<evidence type="ECO:0000313" key="2">
    <source>
        <dbReference type="Proteomes" id="UP001229486"/>
    </source>
</evidence>
<reference evidence="1" key="1">
    <citation type="submission" date="2023-07" db="EMBL/GenBank/DDBJ databases">
        <title>Sorghum-associated microbial communities from plants grown in Nebraska, USA.</title>
        <authorList>
            <person name="Schachtman D."/>
        </authorList>
    </citation>
    <scope>NUCLEOTIDE SEQUENCE</scope>
    <source>
        <strain evidence="1">DS1061</strain>
    </source>
</reference>